<sequence length="146" mass="16574">MSRGNFFERFSNKITSWTGSSTAFGIALGVVIGWAVSGPVFNYSDTWQLVINTSTTIVTFLMVFLIQKAQNKDSKAIQLKLNELVAANQKASNRMVDVEDFTEEELDLLHQFYEKLAAKTKKENDIHLSHSIDQQEIIIKSKEKKE</sequence>
<dbReference type="Proteomes" id="UP001501411">
    <property type="component" value="Unassembled WGS sequence"/>
</dbReference>
<dbReference type="InterPro" id="IPR007251">
    <property type="entry name" value="Iron_permease_Fet4"/>
</dbReference>
<keyword evidence="3" id="KW-1185">Reference proteome</keyword>
<name>A0ABP9BAS5_9SPHI</name>
<evidence type="ECO:0000313" key="2">
    <source>
        <dbReference type="EMBL" id="GAA4792943.1"/>
    </source>
</evidence>
<feature type="transmembrane region" description="Helical" evidence="1">
    <location>
        <begin position="21"/>
        <end position="41"/>
    </location>
</feature>
<dbReference type="Pfam" id="PF04120">
    <property type="entry name" value="Iron_permease"/>
    <property type="match status" value="1"/>
</dbReference>
<comment type="caution">
    <text evidence="2">The sequence shown here is derived from an EMBL/GenBank/DDBJ whole genome shotgun (WGS) entry which is preliminary data.</text>
</comment>
<protein>
    <recommendedName>
        <fullName evidence="4">Low affinity iron permease family protein</fullName>
    </recommendedName>
</protein>
<evidence type="ECO:0008006" key="4">
    <source>
        <dbReference type="Google" id="ProtNLM"/>
    </source>
</evidence>
<dbReference type="EMBL" id="BAABIQ010000033">
    <property type="protein sequence ID" value="GAA4792943.1"/>
    <property type="molecule type" value="Genomic_DNA"/>
</dbReference>
<accession>A0ABP9BAS5</accession>
<keyword evidence="1" id="KW-1133">Transmembrane helix</keyword>
<gene>
    <name evidence="2" type="ORF">GCM10023231_21420</name>
</gene>
<reference evidence="3" key="1">
    <citation type="journal article" date="2019" name="Int. J. Syst. Evol. Microbiol.">
        <title>The Global Catalogue of Microorganisms (GCM) 10K type strain sequencing project: providing services to taxonomists for standard genome sequencing and annotation.</title>
        <authorList>
            <consortium name="The Broad Institute Genomics Platform"/>
            <consortium name="The Broad Institute Genome Sequencing Center for Infectious Disease"/>
            <person name="Wu L."/>
            <person name="Ma J."/>
        </authorList>
    </citation>
    <scope>NUCLEOTIDE SEQUENCE [LARGE SCALE GENOMIC DNA]</scope>
    <source>
        <strain evidence="3">JCM 18200</strain>
    </source>
</reference>
<evidence type="ECO:0000313" key="3">
    <source>
        <dbReference type="Proteomes" id="UP001501411"/>
    </source>
</evidence>
<evidence type="ECO:0000256" key="1">
    <source>
        <dbReference type="SAM" id="Phobius"/>
    </source>
</evidence>
<proteinExistence type="predicted"/>
<keyword evidence="1" id="KW-0812">Transmembrane</keyword>
<feature type="transmembrane region" description="Helical" evidence="1">
    <location>
        <begin position="47"/>
        <end position="66"/>
    </location>
</feature>
<keyword evidence="1" id="KW-0472">Membrane</keyword>
<organism evidence="2 3">
    <name type="scientific">Olivibacter ginsenosidimutans</name>
    <dbReference type="NCBI Taxonomy" id="1176537"/>
    <lineage>
        <taxon>Bacteria</taxon>
        <taxon>Pseudomonadati</taxon>
        <taxon>Bacteroidota</taxon>
        <taxon>Sphingobacteriia</taxon>
        <taxon>Sphingobacteriales</taxon>
        <taxon>Sphingobacteriaceae</taxon>
        <taxon>Olivibacter</taxon>
    </lineage>
</organism>
<dbReference type="RefSeq" id="WP_345231771.1">
    <property type="nucleotide sequence ID" value="NZ_BAABIQ010000033.1"/>
</dbReference>